<evidence type="ECO:0000313" key="4">
    <source>
        <dbReference type="Proteomes" id="UP001058533"/>
    </source>
</evidence>
<proteinExistence type="predicted"/>
<keyword evidence="2" id="KW-0732">Signal</keyword>
<accession>A0ABY5L9C8</accession>
<evidence type="ECO:0008006" key="5">
    <source>
        <dbReference type="Google" id="ProtNLM"/>
    </source>
</evidence>
<feature type="signal peptide" evidence="2">
    <location>
        <begin position="1"/>
        <end position="24"/>
    </location>
</feature>
<feature type="chain" id="PRO_5046407657" description="SCP domain-containing protein" evidence="2">
    <location>
        <begin position="25"/>
        <end position="235"/>
    </location>
</feature>
<keyword evidence="4" id="KW-1185">Reference proteome</keyword>
<feature type="region of interest" description="Disordered" evidence="1">
    <location>
        <begin position="59"/>
        <end position="105"/>
    </location>
</feature>
<dbReference type="PROSITE" id="PS51257">
    <property type="entry name" value="PROKAR_LIPOPROTEIN"/>
    <property type="match status" value="1"/>
</dbReference>
<dbReference type="EMBL" id="CP101740">
    <property type="protein sequence ID" value="UUL81331.1"/>
    <property type="molecule type" value="Genomic_DNA"/>
</dbReference>
<evidence type="ECO:0000313" key="3">
    <source>
        <dbReference type="EMBL" id="UUL81331.1"/>
    </source>
</evidence>
<dbReference type="Proteomes" id="UP001058533">
    <property type="component" value="Chromosome"/>
</dbReference>
<sequence>MRGRVLGAMSVACTLLAGCGDAPATLDAQVAARDDDIDPVVMEALNDPIMINPMLTAQADSDSVRPPPRPYSGALPPDGIASGSSLPAGEKLLSTPAPTDRRNSAARESITLGALAARRFGPGCAARLRYSATWANRLPAALPLHPDARVIEAAGVQGEGCSLRAVGFYAAQPIQAMLDWHYTRARRAGYSATHEVDEGVHMLAGARGSAGYALYLTDRGDGGTDVEMIVGDGAA</sequence>
<organism evidence="3 4">
    <name type="scientific">Sphingomonas qomolangmaensis</name>
    <dbReference type="NCBI Taxonomy" id="2918765"/>
    <lineage>
        <taxon>Bacteria</taxon>
        <taxon>Pseudomonadati</taxon>
        <taxon>Pseudomonadota</taxon>
        <taxon>Alphaproteobacteria</taxon>
        <taxon>Sphingomonadales</taxon>
        <taxon>Sphingomonadaceae</taxon>
        <taxon>Sphingomonas</taxon>
    </lineage>
</organism>
<gene>
    <name evidence="3" type="ORF">NMP03_08850</name>
</gene>
<protein>
    <recommendedName>
        <fullName evidence="5">SCP domain-containing protein</fullName>
    </recommendedName>
</protein>
<dbReference type="RefSeq" id="WP_256504996.1">
    <property type="nucleotide sequence ID" value="NZ_CP101740.1"/>
</dbReference>
<name>A0ABY5L9C8_9SPHN</name>
<reference evidence="3" key="1">
    <citation type="submission" date="2022-07" db="EMBL/GenBank/DDBJ databases">
        <title>Sphingomonas sp. nov., a novel bacterium isolated from the north slope of the Mount Everest.</title>
        <authorList>
            <person name="Cui X."/>
            <person name="Liu Y."/>
        </authorList>
    </citation>
    <scope>NUCLEOTIDE SEQUENCE</scope>
    <source>
        <strain evidence="3">S5-59</strain>
    </source>
</reference>
<evidence type="ECO:0000256" key="2">
    <source>
        <dbReference type="SAM" id="SignalP"/>
    </source>
</evidence>
<evidence type="ECO:0000256" key="1">
    <source>
        <dbReference type="SAM" id="MobiDB-lite"/>
    </source>
</evidence>